<dbReference type="GO" id="GO:0005576">
    <property type="term" value="C:extracellular region"/>
    <property type="evidence" value="ECO:0007669"/>
    <property type="project" value="UniProtKB-SubCell"/>
</dbReference>
<dbReference type="SMART" id="SM00944">
    <property type="entry name" value="Pro-kuma_activ"/>
    <property type="match status" value="1"/>
</dbReference>
<dbReference type="OrthoDB" id="409122at2759"/>
<dbReference type="CDD" id="cd04056">
    <property type="entry name" value="Peptidases_S53"/>
    <property type="match status" value="1"/>
</dbReference>
<evidence type="ECO:0000256" key="7">
    <source>
        <dbReference type="ARBA" id="ARBA00023145"/>
    </source>
</evidence>
<organism evidence="11 12">
    <name type="scientific">Coniochaeta ligniaria NRRL 30616</name>
    <dbReference type="NCBI Taxonomy" id="1408157"/>
    <lineage>
        <taxon>Eukaryota</taxon>
        <taxon>Fungi</taxon>
        <taxon>Dikarya</taxon>
        <taxon>Ascomycota</taxon>
        <taxon>Pezizomycotina</taxon>
        <taxon>Sordariomycetes</taxon>
        <taxon>Sordariomycetidae</taxon>
        <taxon>Coniochaetales</taxon>
        <taxon>Coniochaetaceae</taxon>
        <taxon>Coniochaeta</taxon>
    </lineage>
</organism>
<dbReference type="Proteomes" id="UP000182658">
    <property type="component" value="Unassembled WGS sequence"/>
</dbReference>
<comment type="cofactor">
    <cofactor evidence="8">
        <name>Ca(2+)</name>
        <dbReference type="ChEBI" id="CHEBI:29108"/>
    </cofactor>
    <text evidence="8">Binds 1 Ca(2+) ion per subunit.</text>
</comment>
<dbReference type="Pfam" id="PF09286">
    <property type="entry name" value="Pro-kuma_activ"/>
    <property type="match status" value="1"/>
</dbReference>
<dbReference type="InterPro" id="IPR036852">
    <property type="entry name" value="Peptidase_S8/S53_dom_sf"/>
</dbReference>
<keyword evidence="9" id="KW-0732">Signal</keyword>
<evidence type="ECO:0000256" key="8">
    <source>
        <dbReference type="PROSITE-ProRule" id="PRU01032"/>
    </source>
</evidence>
<feature type="binding site" evidence="8">
    <location>
        <position position="643"/>
    </location>
    <ligand>
        <name>Ca(2+)</name>
        <dbReference type="ChEBI" id="CHEBI:29108"/>
    </ligand>
</feature>
<feature type="active site" description="Charge relay system" evidence="8">
    <location>
        <position position="332"/>
    </location>
</feature>
<keyword evidence="3 8" id="KW-0479">Metal-binding</keyword>
<feature type="binding site" evidence="8">
    <location>
        <position position="664"/>
    </location>
    <ligand>
        <name>Ca(2+)</name>
        <dbReference type="ChEBI" id="CHEBI:29108"/>
    </ligand>
</feature>
<keyword evidence="6 8" id="KW-0106">Calcium</keyword>
<dbReference type="CDD" id="cd11377">
    <property type="entry name" value="Pro-peptidase_S53"/>
    <property type="match status" value="1"/>
</dbReference>
<feature type="binding site" evidence="8">
    <location>
        <position position="662"/>
    </location>
    <ligand>
        <name>Ca(2+)</name>
        <dbReference type="ChEBI" id="CHEBI:29108"/>
    </ligand>
</feature>
<dbReference type="GO" id="GO:0046872">
    <property type="term" value="F:metal ion binding"/>
    <property type="evidence" value="ECO:0007669"/>
    <property type="project" value="UniProtKB-UniRule"/>
</dbReference>
<evidence type="ECO:0000256" key="9">
    <source>
        <dbReference type="SAM" id="SignalP"/>
    </source>
</evidence>
<dbReference type="Gene3D" id="3.40.50.200">
    <property type="entry name" value="Peptidase S8/S53 domain"/>
    <property type="match status" value="1"/>
</dbReference>
<proteinExistence type="predicted"/>
<dbReference type="InterPro" id="IPR015366">
    <property type="entry name" value="S53_propep"/>
</dbReference>
<feature type="domain" description="Peptidase S53" evidence="10">
    <location>
        <begin position="251"/>
        <end position="684"/>
    </location>
</feature>
<dbReference type="GO" id="GO:0006508">
    <property type="term" value="P:proteolysis"/>
    <property type="evidence" value="ECO:0007669"/>
    <property type="project" value="UniProtKB-KW"/>
</dbReference>
<keyword evidence="2 8" id="KW-0645">Protease</keyword>
<dbReference type="InParanoid" id="A0A1J7JVX8"/>
<evidence type="ECO:0000256" key="1">
    <source>
        <dbReference type="ARBA" id="ARBA00004239"/>
    </source>
</evidence>
<dbReference type="GO" id="GO:0004252">
    <property type="term" value="F:serine-type endopeptidase activity"/>
    <property type="evidence" value="ECO:0007669"/>
    <property type="project" value="UniProtKB-UniRule"/>
</dbReference>
<feature type="active site" description="Charge relay system" evidence="8">
    <location>
        <position position="602"/>
    </location>
</feature>
<accession>A0A1J7JVX8</accession>
<dbReference type="STRING" id="1408157.A0A1J7JVX8"/>
<dbReference type="PANTHER" id="PTHR14218">
    <property type="entry name" value="PROTEASE S8 TRIPEPTIDYL PEPTIDASE I CLN2"/>
    <property type="match status" value="1"/>
</dbReference>
<feature type="signal peptide" evidence="9">
    <location>
        <begin position="1"/>
        <end position="21"/>
    </location>
</feature>
<keyword evidence="7" id="KW-0865">Zymogen</keyword>
<evidence type="ECO:0000313" key="11">
    <source>
        <dbReference type="EMBL" id="OIW33556.1"/>
    </source>
</evidence>
<keyword evidence="12" id="KW-1185">Reference proteome</keyword>
<dbReference type="InterPro" id="IPR030400">
    <property type="entry name" value="Sedolisin_dom"/>
</dbReference>
<feature type="binding site" evidence="8">
    <location>
        <position position="644"/>
    </location>
    <ligand>
        <name>Ca(2+)</name>
        <dbReference type="ChEBI" id="CHEBI:29108"/>
    </ligand>
</feature>
<reference evidence="11 12" key="1">
    <citation type="submission" date="2016-10" db="EMBL/GenBank/DDBJ databases">
        <title>Draft genome sequence of Coniochaeta ligniaria NRRL30616, a lignocellulolytic fungus for bioabatement of inhibitors in plant biomass hydrolysates.</title>
        <authorList>
            <consortium name="DOE Joint Genome Institute"/>
            <person name="Jimenez D.J."/>
            <person name="Hector R.E."/>
            <person name="Riley R."/>
            <person name="Sun H."/>
            <person name="Grigoriev I.V."/>
            <person name="Van Elsas J.D."/>
            <person name="Nichols N.N."/>
        </authorList>
    </citation>
    <scope>NUCLEOTIDE SEQUENCE [LARGE SCALE GENOMIC DNA]</scope>
    <source>
        <strain evidence="11 12">NRRL 30616</strain>
    </source>
</reference>
<dbReference type="GO" id="GO:0008240">
    <property type="term" value="F:tripeptidyl-peptidase activity"/>
    <property type="evidence" value="ECO:0007669"/>
    <property type="project" value="TreeGrafter"/>
</dbReference>
<evidence type="ECO:0000256" key="6">
    <source>
        <dbReference type="ARBA" id="ARBA00022837"/>
    </source>
</evidence>
<gene>
    <name evidence="11" type="ORF">CONLIGDRAFT_182889</name>
</gene>
<keyword evidence="4 8" id="KW-0378">Hydrolase</keyword>
<evidence type="ECO:0000256" key="3">
    <source>
        <dbReference type="ARBA" id="ARBA00022723"/>
    </source>
</evidence>
<evidence type="ECO:0000259" key="10">
    <source>
        <dbReference type="PROSITE" id="PS51695"/>
    </source>
</evidence>
<dbReference type="EMBL" id="KV875094">
    <property type="protein sequence ID" value="OIW33556.1"/>
    <property type="molecule type" value="Genomic_DNA"/>
</dbReference>
<dbReference type="InterPro" id="IPR050819">
    <property type="entry name" value="Tripeptidyl-peptidase_I"/>
</dbReference>
<comment type="subcellular location">
    <subcellularLocation>
        <location evidence="1">Secreted</location>
        <location evidence="1">Extracellular space</location>
    </subcellularLocation>
</comment>
<dbReference type="AlphaFoldDB" id="A0A1J7JVX8"/>
<evidence type="ECO:0000256" key="2">
    <source>
        <dbReference type="ARBA" id="ARBA00022670"/>
    </source>
</evidence>
<evidence type="ECO:0000256" key="5">
    <source>
        <dbReference type="ARBA" id="ARBA00022825"/>
    </source>
</evidence>
<evidence type="ECO:0000313" key="12">
    <source>
        <dbReference type="Proteomes" id="UP000182658"/>
    </source>
</evidence>
<dbReference type="SUPFAM" id="SSF52743">
    <property type="entry name" value="Subtilisin-like"/>
    <property type="match status" value="1"/>
</dbReference>
<sequence>MLFRHLSAALAGSLLVIGVVADHAVGTALKKRVVPRSHTVHERQPEHWADKWEKRDKVPADVLLPMRIGLKQLNLVEGHNKLSDISNPFSANYGKHMSAEEVIDFFAPEQSRVDLIVNWLTEAGIAADRVSLSANKQWVQFDATTSEMEDILYTDFYVYKHSQSGSAGIACDQYHIPAHVTEHVDYITPGIRLRQESGKAAKLRRRSTSQNSKRGTVAYHTDLIGIPESVKIAAHADDDTNPFNSSMCATYVSQVCIRNQYRIPKGSLAYPGNELGIFESLNDHVWTEDLDHYWAVLYQDIPQGTYPTEKLIDGAIGFAQSTSEIGIESALDFEAAMPLIYPQGAILFQTDDEYYELSQSSTIDYPGFWNTFYDAIDGSYCTYSAYNETGDCTDAACRDPSYPDPYGYSGQLMCGVYEPTNVISISYGGGESDFPAYYLERQCSEIMKLGLQGVTVVISSGDYGVGGFPSDGSTSGCQGTDGTIFFPQDDATCPYVLAVGSTEFDTPDTPSCKWKEIATTEFPSGGGFSNVFPTADYQVSAVQQYFATANLSFTGYSNFTNFSSVTSGVYNINGRGYPDVSAIGQDFVVAYDSDLYLVGGTSLSAPVWASIITRINEERLAVGKGTVGFINPTLYANPQVLNDITEGSNPNCGSTGFIATVGWDPVTGLGAPNYPKLLSLFMSLP</sequence>
<evidence type="ECO:0000256" key="4">
    <source>
        <dbReference type="ARBA" id="ARBA00022801"/>
    </source>
</evidence>
<feature type="active site" description="Charge relay system" evidence="8">
    <location>
        <position position="328"/>
    </location>
</feature>
<dbReference type="PROSITE" id="PS51695">
    <property type="entry name" value="SEDOLISIN"/>
    <property type="match status" value="1"/>
</dbReference>
<feature type="chain" id="PRO_5012204964" evidence="9">
    <location>
        <begin position="22"/>
        <end position="685"/>
    </location>
</feature>
<name>A0A1J7JVX8_9PEZI</name>
<keyword evidence="5 8" id="KW-0720">Serine protease</keyword>
<dbReference type="SUPFAM" id="SSF54897">
    <property type="entry name" value="Protease propeptides/inhibitors"/>
    <property type="match status" value="1"/>
</dbReference>
<protein>
    <submittedName>
        <fullName evidence="11">Subtilisin-like protein</fullName>
    </submittedName>
</protein>
<dbReference type="PANTHER" id="PTHR14218:SF19">
    <property type="entry name" value="SERINE PROTEASE AORO, PUTATIVE (AFU_ORTHOLOGUE AFUA_6G10250)-RELATED"/>
    <property type="match status" value="1"/>
</dbReference>